<dbReference type="EMBL" id="OY731398">
    <property type="protein sequence ID" value="CAJ1799533.1"/>
    <property type="molecule type" value="Genomic_DNA"/>
</dbReference>
<sequence>MRVHGTLLQLHRHFQVGGLHSHTSHFAHVISNPCGTLLNTRQPPTCQAVGLTNQKLTFGIVRETVASHVGLSKSGFRTPAKRRLVVLFGFDKSKAHETNNSLTLKQSNKRQHESCVPLDQIVAGRAMLWLILLQSEDKAN</sequence>
<proteinExistence type="predicted"/>
<reference evidence="1" key="1">
    <citation type="submission" date="2023-10" db="EMBL/GenBank/DDBJ databases">
        <authorList>
            <person name="Domelevo Entfellner J.-B."/>
        </authorList>
    </citation>
    <scope>NUCLEOTIDE SEQUENCE</scope>
</reference>
<protein>
    <submittedName>
        <fullName evidence="1">Uncharacterized protein</fullName>
    </submittedName>
</protein>
<name>A0AA86RZF2_9FABA</name>
<organism evidence="1 2">
    <name type="scientific">Sphenostylis stenocarpa</name>
    <dbReference type="NCBI Taxonomy" id="92480"/>
    <lineage>
        <taxon>Eukaryota</taxon>
        <taxon>Viridiplantae</taxon>
        <taxon>Streptophyta</taxon>
        <taxon>Embryophyta</taxon>
        <taxon>Tracheophyta</taxon>
        <taxon>Spermatophyta</taxon>
        <taxon>Magnoliopsida</taxon>
        <taxon>eudicotyledons</taxon>
        <taxon>Gunneridae</taxon>
        <taxon>Pentapetalae</taxon>
        <taxon>rosids</taxon>
        <taxon>fabids</taxon>
        <taxon>Fabales</taxon>
        <taxon>Fabaceae</taxon>
        <taxon>Papilionoideae</taxon>
        <taxon>50 kb inversion clade</taxon>
        <taxon>NPAAA clade</taxon>
        <taxon>indigoferoid/millettioid clade</taxon>
        <taxon>Phaseoleae</taxon>
        <taxon>Sphenostylis</taxon>
    </lineage>
</organism>
<dbReference type="Gramene" id="rna-AYBTSS11_LOCUS603">
    <property type="protein sequence ID" value="CAJ1799533.1"/>
    <property type="gene ID" value="gene-AYBTSS11_LOCUS603"/>
</dbReference>
<dbReference type="AlphaFoldDB" id="A0AA86RZF2"/>
<evidence type="ECO:0000313" key="1">
    <source>
        <dbReference type="EMBL" id="CAJ1799533.1"/>
    </source>
</evidence>
<keyword evidence="2" id="KW-1185">Reference proteome</keyword>
<evidence type="ECO:0000313" key="2">
    <source>
        <dbReference type="Proteomes" id="UP001189624"/>
    </source>
</evidence>
<accession>A0AA86RZF2</accession>
<gene>
    <name evidence="1" type="ORF">AYBTSS11_LOCUS603</name>
</gene>
<dbReference type="Proteomes" id="UP001189624">
    <property type="component" value="Chromosome 1"/>
</dbReference>